<dbReference type="AlphaFoldDB" id="A0A3L6KZ51"/>
<evidence type="ECO:0000313" key="1">
    <source>
        <dbReference type="EMBL" id="RHW69345.1"/>
    </source>
</evidence>
<dbReference type="SUPFAM" id="SSF53335">
    <property type="entry name" value="S-adenosyl-L-methionine-dependent methyltransferases"/>
    <property type="match status" value="1"/>
</dbReference>
<dbReference type="Proteomes" id="UP000266743">
    <property type="component" value="Chromosome 10"/>
</dbReference>
<dbReference type="EMBL" id="QSBY01000010">
    <property type="protein sequence ID" value="RHW69345.1"/>
    <property type="molecule type" value="Genomic_DNA"/>
</dbReference>
<organism evidence="1 2">
    <name type="scientific">Trypanosoma brucei equiperdum</name>
    <dbReference type="NCBI Taxonomy" id="630700"/>
    <lineage>
        <taxon>Eukaryota</taxon>
        <taxon>Discoba</taxon>
        <taxon>Euglenozoa</taxon>
        <taxon>Kinetoplastea</taxon>
        <taxon>Metakinetoplastina</taxon>
        <taxon>Trypanosomatida</taxon>
        <taxon>Trypanosomatidae</taxon>
        <taxon>Trypanosoma</taxon>
    </lineage>
</organism>
<comment type="caution">
    <text evidence="1">The sequence shown here is derived from an EMBL/GenBank/DDBJ whole genome shotgun (WGS) entry which is preliminary data.</text>
</comment>
<name>A0A3L6KZ51_9TRYP</name>
<dbReference type="CDD" id="cd02440">
    <property type="entry name" value="AdoMet_MTases"/>
    <property type="match status" value="1"/>
</dbReference>
<dbReference type="InterPro" id="IPR029063">
    <property type="entry name" value="SAM-dependent_MTases_sf"/>
</dbReference>
<gene>
    <name evidence="1" type="ORF">DPX39_100051400</name>
</gene>
<dbReference type="Gene3D" id="3.40.50.150">
    <property type="entry name" value="Vaccinia Virus protein VP39"/>
    <property type="match status" value="1"/>
</dbReference>
<protein>
    <recommendedName>
        <fullName evidence="3">Spermine/spermidine synthase</fullName>
    </recommendedName>
</protein>
<evidence type="ECO:0000313" key="2">
    <source>
        <dbReference type="Proteomes" id="UP000266743"/>
    </source>
</evidence>
<accession>A0A3L6KZ51</accession>
<sequence>MVGKVEVIPNEDIVVGVKNEILRVYPFWKALVELRAVCKRKPALVSCNVRLLDREPCEIFSGVDVVWMRSDIVVSTRRTGTPGTVDIQGGVQCDEEVFGFGSMHFVHRDAHITGDDGSYNLQSVVFFQRQEQMQCVAGYMLHFAFLTHGMMQRCRVHEDEGSGRASFPSATTKVLILGMGGNSMEFGLRHILGVKAHISIVEIEPAVVRTCRRNNLLDGNPNTHIHVKTVEEALLDCPDDFNFIFMDVFEPKTGKMVNSHKLIEKAFAKLAPEGLLVMNEHCIPTASKLRELFRHIGTKCLQYINVKGWNESVITASKMGETRSESTKLYSKALAESVLHSYNAAFPGWMPTYTWIERTRGYTIKNGDEKLFVRQWVT</sequence>
<reference evidence="1 2" key="1">
    <citation type="submission" date="2018-09" db="EMBL/GenBank/DDBJ databases">
        <title>whole genome sequence of T. equiperdum IVM-t1 strain.</title>
        <authorList>
            <person name="Suganuma K."/>
        </authorList>
    </citation>
    <scope>NUCLEOTIDE SEQUENCE [LARGE SCALE GENOMIC DNA]</scope>
    <source>
        <strain evidence="1 2">IVM-t1</strain>
    </source>
</reference>
<evidence type="ECO:0008006" key="3">
    <source>
        <dbReference type="Google" id="ProtNLM"/>
    </source>
</evidence>
<proteinExistence type="predicted"/>